<dbReference type="GO" id="GO:0008270">
    <property type="term" value="F:zinc ion binding"/>
    <property type="evidence" value="ECO:0007669"/>
    <property type="project" value="InterPro"/>
</dbReference>
<feature type="compositionally biased region" description="Low complexity" evidence="2">
    <location>
        <begin position="112"/>
        <end position="123"/>
    </location>
</feature>
<feature type="region of interest" description="Disordered" evidence="2">
    <location>
        <begin position="57"/>
        <end position="140"/>
    </location>
</feature>
<feature type="domain" description="Zn(2)-C6 fungal-type" evidence="3">
    <location>
        <begin position="10"/>
        <end position="40"/>
    </location>
</feature>
<dbReference type="PROSITE" id="PS50048">
    <property type="entry name" value="ZN2_CY6_FUNGAL_2"/>
    <property type="match status" value="1"/>
</dbReference>
<dbReference type="PROSITE" id="PS00463">
    <property type="entry name" value="ZN2_CY6_FUNGAL_1"/>
    <property type="match status" value="1"/>
</dbReference>
<evidence type="ECO:0000313" key="5">
    <source>
        <dbReference type="Proteomes" id="UP000016935"/>
    </source>
</evidence>
<name>R0J5S1_EXST2</name>
<protein>
    <recommendedName>
        <fullName evidence="3">Zn(2)-C6 fungal-type domain-containing protein</fullName>
    </recommendedName>
</protein>
<dbReference type="PANTHER" id="PTHR38791:SF12">
    <property type="entry name" value="TRANSCRIPTION FACTOR DOMAIN-CONTAINING PROTEIN-RELATED"/>
    <property type="match status" value="1"/>
</dbReference>
<dbReference type="Proteomes" id="UP000016935">
    <property type="component" value="Unassembled WGS sequence"/>
</dbReference>
<dbReference type="EMBL" id="KB908481">
    <property type="protein sequence ID" value="EOA92255.1"/>
    <property type="molecule type" value="Genomic_DNA"/>
</dbReference>
<reference evidence="4 5" key="1">
    <citation type="journal article" date="2012" name="PLoS Pathog.">
        <title>Diverse lifestyles and strategies of plant pathogenesis encoded in the genomes of eighteen Dothideomycetes fungi.</title>
        <authorList>
            <person name="Ohm R.A."/>
            <person name="Feau N."/>
            <person name="Henrissat B."/>
            <person name="Schoch C.L."/>
            <person name="Horwitz B.A."/>
            <person name="Barry K.W."/>
            <person name="Condon B.J."/>
            <person name="Copeland A.C."/>
            <person name="Dhillon B."/>
            <person name="Glaser F."/>
            <person name="Hesse C.N."/>
            <person name="Kosti I."/>
            <person name="LaButti K."/>
            <person name="Lindquist E.A."/>
            <person name="Lucas S."/>
            <person name="Salamov A.A."/>
            <person name="Bradshaw R.E."/>
            <person name="Ciuffetti L."/>
            <person name="Hamelin R.C."/>
            <person name="Kema G.H.J."/>
            <person name="Lawrence C."/>
            <person name="Scott J.A."/>
            <person name="Spatafora J.W."/>
            <person name="Turgeon B.G."/>
            <person name="de Wit P.J.G.M."/>
            <person name="Zhong S."/>
            <person name="Goodwin S.B."/>
            <person name="Grigoriev I.V."/>
        </authorList>
    </citation>
    <scope>NUCLEOTIDE SEQUENCE [LARGE SCALE GENOMIC DNA]</scope>
    <source>
        <strain evidence="5">28A</strain>
    </source>
</reference>
<dbReference type="SMART" id="SM00066">
    <property type="entry name" value="GAL4"/>
    <property type="match status" value="1"/>
</dbReference>
<dbReference type="CDD" id="cd00067">
    <property type="entry name" value="GAL4"/>
    <property type="match status" value="1"/>
</dbReference>
<dbReference type="AlphaFoldDB" id="R0J5S1"/>
<feature type="region of interest" description="Disordered" evidence="2">
    <location>
        <begin position="568"/>
        <end position="598"/>
    </location>
</feature>
<gene>
    <name evidence="4" type="ORF">SETTUDRAFT_41056</name>
</gene>
<dbReference type="Pfam" id="PF00172">
    <property type="entry name" value="Zn_clus"/>
    <property type="match status" value="1"/>
</dbReference>
<evidence type="ECO:0000313" key="4">
    <source>
        <dbReference type="EMBL" id="EOA92255.1"/>
    </source>
</evidence>
<evidence type="ECO:0000256" key="2">
    <source>
        <dbReference type="SAM" id="MobiDB-lite"/>
    </source>
</evidence>
<dbReference type="STRING" id="671987.R0J5S1"/>
<dbReference type="PANTHER" id="PTHR38791">
    <property type="entry name" value="ZN(II)2CYS6 TRANSCRIPTION FACTOR (EUROFUNG)-RELATED-RELATED"/>
    <property type="match status" value="1"/>
</dbReference>
<dbReference type="GeneID" id="19404671"/>
<reference evidence="4 5" key="2">
    <citation type="journal article" date="2013" name="PLoS Genet.">
        <title>Comparative genome structure, secondary metabolite, and effector coding capacity across Cochliobolus pathogens.</title>
        <authorList>
            <person name="Condon B.J."/>
            <person name="Leng Y."/>
            <person name="Wu D."/>
            <person name="Bushley K.E."/>
            <person name="Ohm R.A."/>
            <person name="Otillar R."/>
            <person name="Martin J."/>
            <person name="Schackwitz W."/>
            <person name="Grimwood J."/>
            <person name="MohdZainudin N."/>
            <person name="Xue C."/>
            <person name="Wang R."/>
            <person name="Manning V.A."/>
            <person name="Dhillon B."/>
            <person name="Tu Z.J."/>
            <person name="Steffenson B.J."/>
            <person name="Salamov A."/>
            <person name="Sun H."/>
            <person name="Lowry S."/>
            <person name="LaButti K."/>
            <person name="Han J."/>
            <person name="Copeland A."/>
            <person name="Lindquist E."/>
            <person name="Barry K."/>
            <person name="Schmutz J."/>
            <person name="Baker S.E."/>
            <person name="Ciuffetti L.M."/>
            <person name="Grigoriev I.V."/>
            <person name="Zhong S."/>
            <person name="Turgeon B.G."/>
        </authorList>
    </citation>
    <scope>NUCLEOTIDE SEQUENCE [LARGE SCALE GENOMIC DNA]</scope>
    <source>
        <strain evidence="5">28A</strain>
    </source>
</reference>
<evidence type="ECO:0000259" key="3">
    <source>
        <dbReference type="PROSITE" id="PS50048"/>
    </source>
</evidence>
<evidence type="ECO:0000256" key="1">
    <source>
        <dbReference type="ARBA" id="ARBA00023242"/>
    </source>
</evidence>
<organism evidence="4 5">
    <name type="scientific">Exserohilum turcicum (strain 28A)</name>
    <name type="common">Northern leaf blight fungus</name>
    <name type="synonym">Setosphaeria turcica</name>
    <dbReference type="NCBI Taxonomy" id="671987"/>
    <lineage>
        <taxon>Eukaryota</taxon>
        <taxon>Fungi</taxon>
        <taxon>Dikarya</taxon>
        <taxon>Ascomycota</taxon>
        <taxon>Pezizomycotina</taxon>
        <taxon>Dothideomycetes</taxon>
        <taxon>Pleosporomycetidae</taxon>
        <taxon>Pleosporales</taxon>
        <taxon>Pleosporineae</taxon>
        <taxon>Pleosporaceae</taxon>
        <taxon>Exserohilum</taxon>
    </lineage>
</organism>
<dbReference type="Gene3D" id="4.10.240.10">
    <property type="entry name" value="Zn(2)-C6 fungal-type DNA-binding domain"/>
    <property type="match status" value="1"/>
</dbReference>
<dbReference type="OrthoDB" id="2991872at2759"/>
<proteinExistence type="predicted"/>
<dbReference type="InterPro" id="IPR053175">
    <property type="entry name" value="DHMBA_Reg_Transcription_Factor"/>
</dbReference>
<dbReference type="HOGENOM" id="CLU_388814_0_0_1"/>
<dbReference type="InterPro" id="IPR001138">
    <property type="entry name" value="Zn2Cys6_DnaBD"/>
</dbReference>
<dbReference type="eggNOG" id="ENOG502RJ72">
    <property type="taxonomic scope" value="Eukaryota"/>
</dbReference>
<dbReference type="RefSeq" id="XP_008020313.1">
    <property type="nucleotide sequence ID" value="XM_008022122.1"/>
</dbReference>
<keyword evidence="1" id="KW-0539">Nucleus</keyword>
<dbReference type="SUPFAM" id="SSF57701">
    <property type="entry name" value="Zn2/Cys6 DNA-binding domain"/>
    <property type="match status" value="1"/>
</dbReference>
<dbReference type="InterPro" id="IPR036864">
    <property type="entry name" value="Zn2-C6_fun-type_DNA-bd_sf"/>
</dbReference>
<feature type="compositionally biased region" description="Polar residues" evidence="2">
    <location>
        <begin position="569"/>
        <end position="598"/>
    </location>
</feature>
<feature type="compositionally biased region" description="Polar residues" evidence="2">
    <location>
        <begin position="124"/>
        <end position="136"/>
    </location>
</feature>
<sequence>MSYRGRPSKGCEACRARKVKCDEARPACSRCTKASHECKYRDQADILFRNQTASAAQRAEESWRKRSKSHQRPSTADTTNSHNSNHHNHNHAYVKTPPSDESTPPTLDDTRSSSGSVHSPSGSTDDPGQDASSNVAPPTIDLSKMTITPAVNPDFRRRAFERFVYDFVLPDSPSMPKDEPSDALWTFIPVLYQGASEDSLIAMVVDAVAYVNYSNRCNDPHAAALGEECVAKAIPMLTRVIADKRQSATNEALCSVYLMGVYENLTNVQRKGTFIAHHHGANALLQLRTVEQYYSDPISARVYEVAYAQMLLGNLQSARRPPIPTREIVKAEEYLPSLYSNSHVFVIRLIWREAVLHARWHEFKKSANPPTSRLAMQEIFQVALDLDGDFQAWDAKIAPAWDYRMTPNTPEARAAYDAKLQNLFLAGRGAPPEIHAYASLKRCWIWGFYRTTRMFLLRDLLEMINWLLRFPEPDLPGAPMSGHGPTPTQKQYIPAVLTTRNLCMRHSMATTHLVEVIEKTCSALIGSFTVPIHLKSFDDVVGMRGYVCIWPLGIMDSVLSSRLVPDINGSKSPQSSTHSPPANFSPSPTMQSSPEPFQSNISSGIKDAYAEAPPFTELSHIIQKSESDQFSDASNRPVKSTPLLDVKAKKNHVFDSNPPHPYDLLLDIPYLDYNIPEPKKMDVPARREWINRLMYYAGVELGLKKALYVPFTEGFMPIVKPSVDYILGR</sequence>
<dbReference type="GO" id="GO:0000981">
    <property type="term" value="F:DNA-binding transcription factor activity, RNA polymerase II-specific"/>
    <property type="evidence" value="ECO:0007669"/>
    <property type="project" value="InterPro"/>
</dbReference>
<keyword evidence="5" id="KW-1185">Reference proteome</keyword>
<accession>R0J5S1</accession>